<evidence type="ECO:0000256" key="9">
    <source>
        <dbReference type="SAM" id="SignalP"/>
    </source>
</evidence>
<dbReference type="EC" id="3.2.1.21" evidence="2"/>
<evidence type="ECO:0000256" key="2">
    <source>
        <dbReference type="ARBA" id="ARBA00012744"/>
    </source>
</evidence>
<feature type="region of interest" description="Disordered" evidence="7">
    <location>
        <begin position="3611"/>
        <end position="3646"/>
    </location>
</feature>
<name>A0ABP0GKH4_CLALP</name>
<feature type="chain" id="PRO_5045904225" description="beta-glucosidase" evidence="9">
    <location>
        <begin position="24"/>
        <end position="3646"/>
    </location>
</feature>
<dbReference type="InterPro" id="IPR017853">
    <property type="entry name" value="GH"/>
</dbReference>
<dbReference type="PROSITE" id="PS00572">
    <property type="entry name" value="GLYCOSYL_HYDROL_F1_1"/>
    <property type="match status" value="2"/>
</dbReference>
<organism evidence="10 11">
    <name type="scientific">Clavelina lepadiformis</name>
    <name type="common">Light-bulb sea squirt</name>
    <name type="synonym">Ascidia lepadiformis</name>
    <dbReference type="NCBI Taxonomy" id="159417"/>
    <lineage>
        <taxon>Eukaryota</taxon>
        <taxon>Metazoa</taxon>
        <taxon>Chordata</taxon>
        <taxon>Tunicata</taxon>
        <taxon>Ascidiacea</taxon>
        <taxon>Aplousobranchia</taxon>
        <taxon>Clavelinidae</taxon>
        <taxon>Clavelina</taxon>
    </lineage>
</organism>
<keyword evidence="4 6" id="KW-0326">Glycosidase</keyword>
<dbReference type="PROSITE" id="PS00653">
    <property type="entry name" value="GLYCOSYL_HYDROL_F1_2"/>
    <property type="match status" value="4"/>
</dbReference>
<dbReference type="PANTHER" id="PTHR10353:SF36">
    <property type="entry name" value="LP05116P"/>
    <property type="match status" value="1"/>
</dbReference>
<sequence length="3646" mass="416065">MYASHKILSVLLLYLTLNNETLAHVGDGQRVWKDFIFQGSLERDEFYYDNFPDDFAWGAATAAYQIEGGWNLGGKGESVWDNYTHRVPCWLIRNQTGDVACDTYHNVDDDIAIVKELGLTHYRFSFSWSRFFPDGRNDSGPLEDGVNYYNDFIDKLLDIGVEPLVTLFHWDLPQALQDDFGGFNSSEIIDHYVNYADFCFRTFGDRVKYWFTFNEPYMYCSLGHGLSVAAPGLLEPQVGTYNCLYNMILAHATAYHRYHELYDPPFAQGVSITLSSEWAEPKDPNNQEHWNAANRYLQSELGILAHPIYVNGDFPEIVKEMVRNKTQGTRYEYLGTRLPEFTAEQMQMVNGSSDFFSLQMYTTRYVEPFEYPDPWLISYVFDRDTRTMCDARWDQSPGSAWLRPVPWGMRRLLNYVRAEFGERPIWITENGFEINQIDDDYKRIFYYKSHLNEVLKAIRKDGVDVRGYCAWSLIDNFEWASGYTPKFGLYYVDMEDENRTRYKKRSSDWFQEMVQSHGFTQPNSDVLYYGTFPKTFAWGASTYAYQVEGASDADGKGISIWDRFTSRPNSPVVDSSSGSVACDSYNRIEDDIKILKELRVSHYSFSISWSRILPDGIVENKNEKGIDYYNRLIDALLVENIQPVATLYHWDMSSDLQNKYDGWQSKDIIADFGNYARLCFERFGDRVKTWITLSDPQTEAIKGYDTGEFPPQIAGKGEIAYLVAHNMLLAHANAWQIYDKEFRLNQGGKISISLDSDWGEPFDGLKQTDMDAASRYMQWSLGWFMNPLVNGDYPEIMKRKIKEKSIAEGHVESRLPQFTEKESELVKGTIDFVALNHFTSWYIGQADIYENGTAPFLGVECRDNQTEEREQWLEWSLRQSTGRALPQNINIDEYADGATNIPSVENDMDIIKLQDWTWQETGSPDRKVVPWGMRRILKYIKDLYGNLPIYITGNGLSEPVKTSVIADCTTARNPVTRWRDIGLNDTERLEYMQHYINEVLKAIELDHVDVRGYFASSLMDGFEWLSGYTERHGLYRVDPNDQTRTAKRSAWYYADLVRENAFAPPSGQCPYNLDRDRPLYGSFPDDFIWSSATSAYQIEGAWNEDGKGESIWDVFAHTPGKINNDATGDVACDSYHKYKDDVQLLEQLSVGFYRFSISWPRVVPSGEVSKGINDAGIQYYKNLIAELLSKGIQPMVTLYHWDLPQALEENYGGWLDQSGKVVDAFAAYADLCFKEFGNNVKFWITFNEPYIVAQLGYGWGSFAPGHFEPDKGMYQAAHNVIKAHAKAYHIYNDTYRSTQKGQIGITLNSNWVEPQSPSEPDDVEASQRSLSHFTGWFAEPIFNSGDYPDVLKWNVGNESEYYNITTSRLPEFTADEIEKNKGTSDFFGLNHYTSNLVVPCNYHPEEGPNHDSDQNTCGLGCPEWAPSASSWLYQVPWGIRKLVNWIKRNYQDPDIYITESGVSGRADYYLDDEFRSTYYKNYTNELLKAIQLDGIKVKGYTAWSLMDNFEWASGYSERFGLHWINFDDANKTRLRKDSASYFQSLVEANGFERADSEPWEYFWAKGETDKTDFVNGRFYDDFTWGVYTSAYQTEGAWQKDGKGHSNWDVFTQQSGKIPVSDAMASSHMQVSITDDGSSLTTGNIACDGYYKTTYDAQLTKGLGATRYRISLSWSRLFPGGNLMGDEEPNQLAVDHYNVVIDDIIARGIIPEVTLYHFDLPQALQDQGGWTNENSVSWFEKYANFCFNTYGDRVMNWITIHDPYSVAWKGYGSGEHAPGSTANKATDPYLVGKNLLLAHANAYQAFQSSDSKAQGGKVTIALSSDWYEPSDIGNADHVEAAMRATEFRLGWFANPIYVNGDYPQTMIDQVAKKSSPSRLPAFTDDEKMLILGSSDYFYIIPGTVQLASFLYSIDLGSSYESDQDVQLSRDPSWPVSGADPSRPPVAWGVRRLLYLISGRYVTPPSLSAGSKLPIVVGDAGFATDDDVQLSDDYERMDYYKTYLNEILKAQYRDDVTVSGYYAQFMDGFEWEFGFTRKTGLHSVNFNSLDRPRTQKSSASYLSNIIRKSGFPLPEEETWLDGTFRDGFIWGVSSSAYSVEGGYANKTVDNIWDVWTHEGGRSNGDVAANQFEMWQEDIKLLKDLSMSHYRISISWTRFNSSDGKAYYTDLLSALNSSGIQVIADLYHHDLPQYLQDVGGWAAQETVDEFLAYADECFTSFAKFVSHWITIASPYEEITKGYVEGLWPPGENNQTMALLAAHNMLRAHAMVYDLYNSSFRSLYDGAVGMSSLANWAIPNNPHVQADYDAREKYLNKTIGWFAEPIFTGDYPQSVRDEYGDALPTFSTTETNLLHGSTDFIAIDHYTTVKVNKDMIRKDYTWSATADPSIRARPKGLREILKWISGRYGNDRPVLVTASGLPDAADVEVSGNVDMVQVKRQYINEAMKAQNLDGVNLVGYVARSFLDGFEWDMEYNVRYGLYHVDFTSPDLNRTRTSFGDSFVTIVKDNGFPTEHLTNTLPITSSEVPPDAARSDFTMLPPSANPSQAGVDIWNKFSSLHQRDVNIFHYGTFPDDFKWSVSTSAYQIEGGWNEDGKGESIWDRFSHTPNKIANGETGDVACDSYHKVDEDVSIVKMLGVHQYRFSIAWTRIFPDGTAFKLNQPGVDYYNQLIDALIEAGIEPVVTLYHWDLPQALEDVGGLLNDTVIGHFNDYADFCFKTFGDRVKFWITFNEPYVVTWLGYGIGAFAPGIWWQPDTAPYLAAHNIIRAHAKAYRTYEKKYKASQGGKIGMTLSTEWAEPKDPNNPDDVAAADRMLQSIMGWFAHPIFKNGDYPEVVKEQVYNSSIIHGLSASRLPTFTDDEKLEIAGTYDFFAVNGYTSRIVTYQDKSLWPQSYENDRNTDEKPIPGATQGYPDWLQVVPWGMRRLLNWVDREYGHPPIYITENGVGTSYATVDDQSRTMFYKAYINEALKALVLDGVDLRGYTAWSLMDNFEWNSGYGPRFGLYEVDFEDDARPRTQKRSAIFYNEIITNNGFPPLDRDNMITGDFPENFIWALATASYQIEGAWLDDLKGLNIWDQTSHTPGLVQNGDTGDIACDSYNKLDADIAILKNVGVTHYRFSLSWSRLIPSGKYTNDDDLNWDGVDYYNRLIDGLLAAGIEPMVTLYHWDLPLTLQIEFGGWPSDGVIDWYVAYADFCFREFGDRVKRWITFNEPWVFTVLGYADGAHSPNVKNPGRSEYMAAHHVILSHARAYRLYYEKYQTSQDGVVGITCNSDWHEPRNIYKEADYDAVYRTNQFFLGWFMHPIFINGDYPEVMKTYIDARSAEQGEPISRLPVFTENEKAMINGTADFFGLNHYTTDFAFDYFEPNMSVVSYYSDREAGGDKDITWPQAASAWLQEVPWGLRRLLAYIKEEFNDPPILITENGFSEEGDSSDLNDWWRKQYYSRYINEVLKAIKEDGVNVIGYTAWSLMDNFEWAEGYTERFGMHYVDFKDPNRARTPKQSAYCYQEILTKSFPVEGLQFCGRNASGLPAWTTPTTTEPGVITTTTPKTEVTTTSKPIVITTEVIGKPEFLGIQLTKQDSEIALYVLFGLSILFFLSLALLTLWAKRRPKSKKSKGMDLNPTPKAKQNEYSVNNNSFKDDEKQDTNF</sequence>
<comment type="caution">
    <text evidence="10">The sequence shown here is derived from an EMBL/GenBank/DDBJ whole genome shotgun (WGS) entry which is preliminary data.</text>
</comment>
<reference evidence="10 11" key="1">
    <citation type="submission" date="2024-02" db="EMBL/GenBank/DDBJ databases">
        <authorList>
            <person name="Daric V."/>
            <person name="Darras S."/>
        </authorList>
    </citation>
    <scope>NUCLEOTIDE SEQUENCE [LARGE SCALE GENOMIC DNA]</scope>
</reference>
<evidence type="ECO:0000256" key="4">
    <source>
        <dbReference type="ARBA" id="ARBA00023295"/>
    </source>
</evidence>
<feature type="compositionally biased region" description="Basic and acidic residues" evidence="7">
    <location>
        <begin position="3636"/>
        <end position="3646"/>
    </location>
</feature>
<protein>
    <recommendedName>
        <fullName evidence="2">beta-glucosidase</fullName>
        <ecNumber evidence="2">3.2.1.21</ecNumber>
    </recommendedName>
</protein>
<keyword evidence="8" id="KW-1133">Transmembrane helix</keyword>
<keyword evidence="11" id="KW-1185">Reference proteome</keyword>
<evidence type="ECO:0000313" key="10">
    <source>
        <dbReference type="EMBL" id="CAK8692256.1"/>
    </source>
</evidence>
<feature type="signal peptide" evidence="9">
    <location>
        <begin position="1"/>
        <end position="23"/>
    </location>
</feature>
<dbReference type="PANTHER" id="PTHR10353">
    <property type="entry name" value="GLYCOSYL HYDROLASE"/>
    <property type="match status" value="1"/>
</dbReference>
<comment type="similarity">
    <text evidence="1">Belongs to the glycosyl hydrolase 1 family.</text>
</comment>
<dbReference type="InterPro" id="IPR033132">
    <property type="entry name" value="GH_1_N_CS"/>
</dbReference>
<dbReference type="Pfam" id="PF00232">
    <property type="entry name" value="Glyco_hydro_1"/>
    <property type="match status" value="7"/>
</dbReference>
<dbReference type="Gene3D" id="3.20.20.80">
    <property type="entry name" value="Glycosidases"/>
    <property type="match status" value="7"/>
</dbReference>
<keyword evidence="8" id="KW-0472">Membrane</keyword>
<evidence type="ECO:0000256" key="3">
    <source>
        <dbReference type="ARBA" id="ARBA00022801"/>
    </source>
</evidence>
<keyword evidence="9" id="KW-0732">Signal</keyword>
<dbReference type="PRINTS" id="PR00131">
    <property type="entry name" value="GLHYDRLASE1"/>
</dbReference>
<dbReference type="EMBL" id="CAWYQH010000130">
    <property type="protein sequence ID" value="CAK8692256.1"/>
    <property type="molecule type" value="Genomic_DNA"/>
</dbReference>
<gene>
    <name evidence="10" type="ORF">CVLEPA_LOCUS24979</name>
</gene>
<evidence type="ECO:0000256" key="8">
    <source>
        <dbReference type="SAM" id="Phobius"/>
    </source>
</evidence>
<keyword evidence="3 6" id="KW-0378">Hydrolase</keyword>
<keyword evidence="8" id="KW-0812">Transmembrane</keyword>
<proteinExistence type="inferred from homology"/>
<evidence type="ECO:0000256" key="1">
    <source>
        <dbReference type="ARBA" id="ARBA00010838"/>
    </source>
</evidence>
<accession>A0ABP0GKH4</accession>
<feature type="active site" description="Nucleophile" evidence="5">
    <location>
        <position position="3420"/>
    </location>
</feature>
<feature type="active site" description="Nucleophile" evidence="5">
    <location>
        <position position="2940"/>
    </location>
</feature>
<evidence type="ECO:0000256" key="7">
    <source>
        <dbReference type="SAM" id="MobiDB-lite"/>
    </source>
</evidence>
<evidence type="ECO:0000256" key="6">
    <source>
        <dbReference type="RuleBase" id="RU004468"/>
    </source>
</evidence>
<dbReference type="Proteomes" id="UP001642483">
    <property type="component" value="Unassembled WGS sequence"/>
</dbReference>
<feature type="transmembrane region" description="Helical" evidence="8">
    <location>
        <begin position="3581"/>
        <end position="3604"/>
    </location>
</feature>
<evidence type="ECO:0000313" key="11">
    <source>
        <dbReference type="Proteomes" id="UP001642483"/>
    </source>
</evidence>
<dbReference type="InterPro" id="IPR001360">
    <property type="entry name" value="Glyco_hydro_1"/>
</dbReference>
<evidence type="ECO:0000256" key="5">
    <source>
        <dbReference type="PROSITE-ProRule" id="PRU10055"/>
    </source>
</evidence>
<dbReference type="InterPro" id="IPR018120">
    <property type="entry name" value="Glyco_hydro_1_AS"/>
</dbReference>
<dbReference type="SUPFAM" id="SSF51445">
    <property type="entry name" value="(Trans)glycosidases"/>
    <property type="match status" value="7"/>
</dbReference>